<organism evidence="2 3">
    <name type="scientific">Haloquadratum walsbyi J07HQW2</name>
    <dbReference type="NCBI Taxonomy" id="1238425"/>
    <lineage>
        <taxon>Archaea</taxon>
        <taxon>Methanobacteriati</taxon>
        <taxon>Methanobacteriota</taxon>
        <taxon>Stenosarchaea group</taxon>
        <taxon>Halobacteria</taxon>
        <taxon>Halobacteriales</taxon>
        <taxon>Haloferacaceae</taxon>
        <taxon>Haloquadratum</taxon>
    </lineage>
</organism>
<evidence type="ECO:0000256" key="1">
    <source>
        <dbReference type="SAM" id="MobiDB-lite"/>
    </source>
</evidence>
<proteinExistence type="predicted"/>
<dbReference type="HOGENOM" id="CLU_2893198_0_0_2"/>
<evidence type="ECO:0000313" key="3">
    <source>
        <dbReference type="Proteomes" id="UP000030710"/>
    </source>
</evidence>
<dbReference type="EMBL" id="KE356561">
    <property type="protein sequence ID" value="ERG93802.1"/>
    <property type="molecule type" value="Genomic_DNA"/>
</dbReference>
<accession>U1PJG4</accession>
<evidence type="ECO:0000313" key="2">
    <source>
        <dbReference type="EMBL" id="ERG93802.1"/>
    </source>
</evidence>
<feature type="region of interest" description="Disordered" evidence="1">
    <location>
        <begin position="1"/>
        <end position="24"/>
    </location>
</feature>
<protein>
    <submittedName>
        <fullName evidence="2">Uncharacterized protein</fullName>
    </submittedName>
</protein>
<name>U1PJG4_9EURY</name>
<reference evidence="2 3" key="1">
    <citation type="journal article" date="2013" name="PLoS ONE">
        <title>Assembly-driven community genomics of a hypersaline microbial ecosystem.</title>
        <authorList>
            <person name="Podell S."/>
            <person name="Ugalde J.A."/>
            <person name="Narasingarao P."/>
            <person name="Banfield J.F."/>
            <person name="Heidelberg K.B."/>
            <person name="Allen E.E."/>
        </authorList>
    </citation>
    <scope>NUCLEOTIDE SEQUENCE [LARGE SCALE GENOMIC DNA]</scope>
    <source>
        <strain evidence="3">J07HQW2</strain>
    </source>
</reference>
<dbReference type="AlphaFoldDB" id="U1PJG4"/>
<feature type="compositionally biased region" description="Basic and acidic residues" evidence="1">
    <location>
        <begin position="8"/>
        <end position="17"/>
    </location>
</feature>
<sequence>MTNTTHETGLECDHNHGQSESISSLPIMTGTVRITASVQAGTVVGTYHRDIPLASTVIEAEI</sequence>
<gene>
    <name evidence="2" type="ORF">J07HQW2_00236</name>
</gene>
<dbReference type="Proteomes" id="UP000030710">
    <property type="component" value="Unassembled WGS sequence"/>
</dbReference>